<reference evidence="2 3" key="1">
    <citation type="submission" date="2019-03" db="EMBL/GenBank/DDBJ databases">
        <authorList>
            <person name="Gaulin E."/>
            <person name="Dumas B."/>
        </authorList>
    </citation>
    <scope>NUCLEOTIDE SEQUENCE [LARGE SCALE GENOMIC DNA]</scope>
    <source>
        <strain evidence="2">CBS 568.67</strain>
    </source>
</reference>
<name>A0A485KW09_9STRA</name>
<keyword evidence="3" id="KW-1185">Reference proteome</keyword>
<sequence length="389" mass="43991">MTVLAGSDQDRREYVRQKTRKHRLKAKGERTLLLQELAALQAQIPALPPPVATTEGGMLSWQTLADVFRSASRGAKDIHQQLKDDTDAHVIAVFEMMRFIKALRPRPTPQPLSPSNLIIANHSSVKLFASECSRTTAKQWLTQQLYSNTDRAFATFPHDTDDFACVDVSLTPSHINATEMSQAVFDAPLKTVLEITRRKRYWGEVLAQLDIESSGNTVLYRDPTQTGANYWSALEGSFYEADRCVVVIRNIQDDETYPSWTGANYWSALEGSFYEADRCVVVIRNIQDDETYPSINAFEHHCLQWLDLRQISPSKTLARLSSVRMICSPAKIFQDYPNPAFILPGTSEGTSVDSFPKDICDQFSRAYRVEGEDELKRSISAMRLVLKEK</sequence>
<evidence type="ECO:0000313" key="2">
    <source>
        <dbReference type="EMBL" id="VFT89161.1"/>
    </source>
</evidence>
<protein>
    <submittedName>
        <fullName evidence="2">Aste57867_12309 protein</fullName>
    </submittedName>
</protein>
<proteinExistence type="predicted"/>
<dbReference type="OrthoDB" id="69373at2759"/>
<gene>
    <name evidence="2" type="primary">Aste57867_12309</name>
    <name evidence="1" type="ORF">As57867_012263</name>
    <name evidence="2" type="ORF">ASTE57867_12309</name>
</gene>
<organism evidence="2 3">
    <name type="scientific">Aphanomyces stellatus</name>
    <dbReference type="NCBI Taxonomy" id="120398"/>
    <lineage>
        <taxon>Eukaryota</taxon>
        <taxon>Sar</taxon>
        <taxon>Stramenopiles</taxon>
        <taxon>Oomycota</taxon>
        <taxon>Saprolegniomycetes</taxon>
        <taxon>Saprolegniales</taxon>
        <taxon>Verrucalvaceae</taxon>
        <taxon>Aphanomyces</taxon>
    </lineage>
</organism>
<dbReference type="EMBL" id="VJMH01005350">
    <property type="protein sequence ID" value="KAF0696978.1"/>
    <property type="molecule type" value="Genomic_DNA"/>
</dbReference>
<dbReference type="AlphaFoldDB" id="A0A485KW09"/>
<dbReference type="Proteomes" id="UP000332933">
    <property type="component" value="Unassembled WGS sequence"/>
</dbReference>
<reference evidence="1" key="2">
    <citation type="submission" date="2019-06" db="EMBL/GenBank/DDBJ databases">
        <title>Genomics analysis of Aphanomyces spp. identifies a new class of oomycete effector associated with host adaptation.</title>
        <authorList>
            <person name="Gaulin E."/>
        </authorList>
    </citation>
    <scope>NUCLEOTIDE SEQUENCE</scope>
    <source>
        <strain evidence="1">CBS 578.67</strain>
    </source>
</reference>
<dbReference type="EMBL" id="CAADRA010005371">
    <property type="protein sequence ID" value="VFT89161.1"/>
    <property type="molecule type" value="Genomic_DNA"/>
</dbReference>
<accession>A0A485KW09</accession>
<evidence type="ECO:0000313" key="3">
    <source>
        <dbReference type="Proteomes" id="UP000332933"/>
    </source>
</evidence>
<evidence type="ECO:0000313" key="1">
    <source>
        <dbReference type="EMBL" id="KAF0696978.1"/>
    </source>
</evidence>